<dbReference type="GO" id="GO:0000976">
    <property type="term" value="F:transcription cis-regulatory region binding"/>
    <property type="evidence" value="ECO:0007669"/>
    <property type="project" value="TreeGrafter"/>
</dbReference>
<name>A0A2C9CNA5_9RHOB</name>
<sequence>MTELSRYERDLKNAGLRITQPRRIILQILEQSGDHPDATEIFQRAAKMDARISLATVYRTMKVLEETGAVERHAFQGGPARFEQADREHHDHLIDIETGAVVEFTSPRIEELQRTIAEELGYEIVDHRLELYGRKIR</sequence>
<dbReference type="OrthoDB" id="8659436at2"/>
<evidence type="ECO:0000256" key="13">
    <source>
        <dbReference type="RuleBase" id="RU364037"/>
    </source>
</evidence>
<evidence type="ECO:0000256" key="1">
    <source>
        <dbReference type="ARBA" id="ARBA00004496"/>
    </source>
</evidence>
<evidence type="ECO:0000256" key="2">
    <source>
        <dbReference type="ARBA" id="ARBA00007957"/>
    </source>
</evidence>
<reference evidence="15" key="1">
    <citation type="submission" date="2017-09" db="EMBL/GenBank/DDBJ databases">
        <authorList>
            <person name="Varghese N."/>
            <person name="Submissions S."/>
        </authorList>
    </citation>
    <scope>NUCLEOTIDE SEQUENCE [LARGE SCALE GENOMIC DNA]</scope>
    <source>
        <strain evidence="15">C7</strain>
    </source>
</reference>
<evidence type="ECO:0000256" key="4">
    <source>
        <dbReference type="ARBA" id="ARBA00020910"/>
    </source>
</evidence>
<evidence type="ECO:0000256" key="12">
    <source>
        <dbReference type="PIRSR" id="PIRSR602481-2"/>
    </source>
</evidence>
<keyword evidence="6 13" id="KW-0678">Repressor</keyword>
<evidence type="ECO:0000313" key="15">
    <source>
        <dbReference type="Proteomes" id="UP000220034"/>
    </source>
</evidence>
<protein>
    <recommendedName>
        <fullName evidence="4 13">Ferric uptake regulation protein</fullName>
    </recommendedName>
</protein>
<organism evidence="14 15">
    <name type="scientific">Pontivivens marinum</name>
    <dbReference type="NCBI Taxonomy" id="1690039"/>
    <lineage>
        <taxon>Bacteria</taxon>
        <taxon>Pseudomonadati</taxon>
        <taxon>Pseudomonadota</taxon>
        <taxon>Alphaproteobacteria</taxon>
        <taxon>Rhodobacterales</taxon>
        <taxon>Paracoccaceae</taxon>
        <taxon>Pontivivens</taxon>
    </lineage>
</organism>
<dbReference type="SUPFAM" id="SSF46785">
    <property type="entry name" value="Winged helix' DNA-binding domain"/>
    <property type="match status" value="1"/>
</dbReference>
<comment type="similarity">
    <text evidence="2 13">Belongs to the Fur family.</text>
</comment>
<evidence type="ECO:0000256" key="10">
    <source>
        <dbReference type="ARBA" id="ARBA00023125"/>
    </source>
</evidence>
<evidence type="ECO:0000313" key="14">
    <source>
        <dbReference type="EMBL" id="SOH92876.1"/>
    </source>
</evidence>
<dbReference type="InterPro" id="IPR002481">
    <property type="entry name" value="FUR"/>
</dbReference>
<evidence type="ECO:0000256" key="11">
    <source>
        <dbReference type="ARBA" id="ARBA00023163"/>
    </source>
</evidence>
<feature type="binding site" evidence="12">
    <location>
        <position position="127"/>
    </location>
    <ligand>
        <name>Fe cation</name>
        <dbReference type="ChEBI" id="CHEBI:24875"/>
    </ligand>
</feature>
<dbReference type="EMBL" id="OCTN01000001">
    <property type="protein sequence ID" value="SOH92876.1"/>
    <property type="molecule type" value="Genomic_DNA"/>
</dbReference>
<accession>A0A2C9CNA5</accession>
<keyword evidence="5 13" id="KW-0963">Cytoplasm</keyword>
<evidence type="ECO:0000256" key="3">
    <source>
        <dbReference type="ARBA" id="ARBA00011738"/>
    </source>
</evidence>
<keyword evidence="8 13" id="KW-0862">Zinc</keyword>
<feature type="binding site" evidence="12">
    <location>
        <position position="89"/>
    </location>
    <ligand>
        <name>Fe cation</name>
        <dbReference type="ChEBI" id="CHEBI:24875"/>
    </ligand>
</feature>
<dbReference type="GO" id="GO:0045892">
    <property type="term" value="P:negative regulation of DNA-templated transcription"/>
    <property type="evidence" value="ECO:0007669"/>
    <property type="project" value="TreeGrafter"/>
</dbReference>
<dbReference type="Gene3D" id="1.10.10.10">
    <property type="entry name" value="Winged helix-like DNA-binding domain superfamily/Winged helix DNA-binding domain"/>
    <property type="match status" value="1"/>
</dbReference>
<comment type="cofactor">
    <cofactor evidence="12">
        <name>Mn(2+)</name>
        <dbReference type="ChEBI" id="CHEBI:29035"/>
    </cofactor>
    <cofactor evidence="12">
        <name>Fe(2+)</name>
        <dbReference type="ChEBI" id="CHEBI:29033"/>
    </cofactor>
    <text evidence="12">Binds 1 Mn(2+) or Fe(2+) ion per subunit.</text>
</comment>
<keyword evidence="12 13" id="KW-0408">Iron</keyword>
<evidence type="ECO:0000256" key="8">
    <source>
        <dbReference type="ARBA" id="ARBA00022833"/>
    </source>
</evidence>
<evidence type="ECO:0000256" key="9">
    <source>
        <dbReference type="ARBA" id="ARBA00023015"/>
    </source>
</evidence>
<feature type="binding site" evidence="12">
    <location>
        <position position="110"/>
    </location>
    <ligand>
        <name>Fe cation</name>
        <dbReference type="ChEBI" id="CHEBI:24875"/>
    </ligand>
</feature>
<comment type="subunit">
    <text evidence="3 13">Homodimer.</text>
</comment>
<comment type="subcellular location">
    <subcellularLocation>
        <location evidence="1 13">Cytoplasm</location>
    </subcellularLocation>
</comment>
<dbReference type="GO" id="GO:0008270">
    <property type="term" value="F:zinc ion binding"/>
    <property type="evidence" value="ECO:0007669"/>
    <property type="project" value="TreeGrafter"/>
</dbReference>
<evidence type="ECO:0000256" key="6">
    <source>
        <dbReference type="ARBA" id="ARBA00022491"/>
    </source>
</evidence>
<evidence type="ECO:0000256" key="7">
    <source>
        <dbReference type="ARBA" id="ARBA00022723"/>
    </source>
</evidence>
<gene>
    <name evidence="13" type="primary">fur</name>
    <name evidence="14" type="ORF">SAMN06273572_101726</name>
</gene>
<keyword evidence="10 13" id="KW-0238">DNA-binding</keyword>
<dbReference type="InterPro" id="IPR036390">
    <property type="entry name" value="WH_DNA-bd_sf"/>
</dbReference>
<keyword evidence="9 13" id="KW-0805">Transcription regulation</keyword>
<dbReference type="PANTHER" id="PTHR33202:SF2">
    <property type="entry name" value="FERRIC UPTAKE REGULATION PROTEIN"/>
    <property type="match status" value="1"/>
</dbReference>
<dbReference type="Gene3D" id="3.30.1490.190">
    <property type="match status" value="1"/>
</dbReference>
<proteinExistence type="inferred from homology"/>
<dbReference type="InterPro" id="IPR036388">
    <property type="entry name" value="WH-like_DNA-bd_sf"/>
</dbReference>
<keyword evidence="7 12" id="KW-0479">Metal-binding</keyword>
<dbReference type="CDD" id="cd07153">
    <property type="entry name" value="Fur_like"/>
    <property type="match status" value="1"/>
</dbReference>
<dbReference type="Pfam" id="PF01475">
    <property type="entry name" value="FUR"/>
    <property type="match status" value="1"/>
</dbReference>
<dbReference type="GO" id="GO:0003700">
    <property type="term" value="F:DNA-binding transcription factor activity"/>
    <property type="evidence" value="ECO:0007669"/>
    <property type="project" value="UniProtKB-UniRule"/>
</dbReference>
<evidence type="ECO:0000256" key="5">
    <source>
        <dbReference type="ARBA" id="ARBA00022490"/>
    </source>
</evidence>
<dbReference type="PANTHER" id="PTHR33202">
    <property type="entry name" value="ZINC UPTAKE REGULATION PROTEIN"/>
    <property type="match status" value="1"/>
</dbReference>
<dbReference type="Proteomes" id="UP000220034">
    <property type="component" value="Unassembled WGS sequence"/>
</dbReference>
<feature type="binding site" evidence="12">
    <location>
        <position position="91"/>
    </location>
    <ligand>
        <name>Fe cation</name>
        <dbReference type="ChEBI" id="CHEBI:24875"/>
    </ligand>
</feature>
<dbReference type="InterPro" id="IPR043135">
    <property type="entry name" value="Fur_C"/>
</dbReference>
<dbReference type="AlphaFoldDB" id="A0A2C9CNA5"/>
<dbReference type="RefSeq" id="WP_097928432.1">
    <property type="nucleotide sequence ID" value="NZ_OCTN01000001.1"/>
</dbReference>
<dbReference type="GO" id="GO:1900376">
    <property type="term" value="P:regulation of secondary metabolite biosynthetic process"/>
    <property type="evidence" value="ECO:0007669"/>
    <property type="project" value="TreeGrafter"/>
</dbReference>
<dbReference type="FunFam" id="1.10.10.10:FF:000007">
    <property type="entry name" value="Ferric uptake regulation protein"/>
    <property type="match status" value="1"/>
</dbReference>
<dbReference type="GO" id="GO:0005829">
    <property type="term" value="C:cytosol"/>
    <property type="evidence" value="ECO:0007669"/>
    <property type="project" value="TreeGrafter"/>
</dbReference>
<keyword evidence="11 13" id="KW-0804">Transcription</keyword>
<keyword evidence="15" id="KW-1185">Reference proteome</keyword>